<name>A0A7I4Z0P2_HAECO</name>
<reference evidence="2" key="1">
    <citation type="submission" date="2020-12" db="UniProtKB">
        <authorList>
            <consortium name="WormBaseParasite"/>
        </authorList>
    </citation>
    <scope>IDENTIFICATION</scope>
    <source>
        <strain evidence="2">MHco3</strain>
    </source>
</reference>
<dbReference type="AlphaFoldDB" id="A0A7I4Z0P2"/>
<organism evidence="1 2">
    <name type="scientific">Haemonchus contortus</name>
    <name type="common">Barber pole worm</name>
    <dbReference type="NCBI Taxonomy" id="6289"/>
    <lineage>
        <taxon>Eukaryota</taxon>
        <taxon>Metazoa</taxon>
        <taxon>Ecdysozoa</taxon>
        <taxon>Nematoda</taxon>
        <taxon>Chromadorea</taxon>
        <taxon>Rhabditida</taxon>
        <taxon>Rhabditina</taxon>
        <taxon>Rhabditomorpha</taxon>
        <taxon>Strongyloidea</taxon>
        <taxon>Trichostrongylidae</taxon>
        <taxon>Haemonchus</taxon>
    </lineage>
</organism>
<proteinExistence type="predicted"/>
<dbReference type="Proteomes" id="UP000025227">
    <property type="component" value="Unplaced"/>
</dbReference>
<sequence>MEMARQIAQENGYGCDGSLRGVEDVLRWNMRKRKSAQSMPRLIECRTWDTDTENEIRQQARQQISYFSPTEAPEDSTKDAHRPDIMSDELWKRYRVQHLHQDAHVHHAVT</sequence>
<protein>
    <submittedName>
        <fullName evidence="2">Uncharacterized protein</fullName>
    </submittedName>
</protein>
<keyword evidence="1" id="KW-1185">Reference proteome</keyword>
<evidence type="ECO:0000313" key="2">
    <source>
        <dbReference type="WBParaSite" id="HCON_00173520-00001"/>
    </source>
</evidence>
<dbReference type="WBParaSite" id="HCON_00173520-00001">
    <property type="protein sequence ID" value="HCON_00173520-00001"/>
    <property type="gene ID" value="HCON_00173520"/>
</dbReference>
<evidence type="ECO:0000313" key="1">
    <source>
        <dbReference type="Proteomes" id="UP000025227"/>
    </source>
</evidence>
<accession>A0A7I4Z0P2</accession>